<feature type="domain" description="CMP/dCMP-type deaminase" evidence="9">
    <location>
        <begin position="1"/>
        <end position="111"/>
    </location>
</feature>
<dbReference type="GO" id="GO:0002100">
    <property type="term" value="P:tRNA wobble adenosine to inosine editing"/>
    <property type="evidence" value="ECO:0007669"/>
    <property type="project" value="UniProtKB-UniRule"/>
</dbReference>
<keyword evidence="3 8" id="KW-0819">tRNA processing</keyword>
<dbReference type="CDD" id="cd01285">
    <property type="entry name" value="nucleoside_deaminase"/>
    <property type="match status" value="1"/>
</dbReference>
<dbReference type="AlphaFoldDB" id="A0A1G8ZQH3"/>
<sequence length="154" mass="16715">MQDEDFMRMAIALALAAASQGEVPVGAVVVKNGEVIGRGQNAPISLNDPTAHAEIQAMRQAAQHLGNYRLVDCTLYVTLEPCAMCSGAIQHARIARLVYGASDLKTGCCGSVVDLMAEQKLNHHCTVTQSELAEECGQLLSTFFRQRRLEKTRL</sequence>
<name>A0A1G8ZQH3_9PROT</name>
<keyword evidence="4 8" id="KW-0479">Metal-binding</keyword>
<dbReference type="Gene3D" id="3.40.140.10">
    <property type="entry name" value="Cytidine Deaminase, domain 2"/>
    <property type="match status" value="1"/>
</dbReference>
<comment type="cofactor">
    <cofactor evidence="8">
        <name>Zn(2+)</name>
        <dbReference type="ChEBI" id="CHEBI:29105"/>
    </cofactor>
    <text evidence="8">Binds 1 zinc ion per subunit.</text>
</comment>
<feature type="binding site" evidence="8">
    <location>
        <position position="82"/>
    </location>
    <ligand>
        <name>Zn(2+)</name>
        <dbReference type="ChEBI" id="CHEBI:29105"/>
        <note>catalytic</note>
    </ligand>
</feature>
<dbReference type="PROSITE" id="PS00903">
    <property type="entry name" value="CYT_DCMP_DEAMINASES_1"/>
    <property type="match status" value="1"/>
</dbReference>
<gene>
    <name evidence="8" type="primary">tadA</name>
    <name evidence="10" type="ORF">SAMN05192566_0461</name>
</gene>
<comment type="subunit">
    <text evidence="2 8">Homodimer.</text>
</comment>
<dbReference type="SUPFAM" id="SSF53927">
    <property type="entry name" value="Cytidine deaminase-like"/>
    <property type="match status" value="1"/>
</dbReference>
<evidence type="ECO:0000256" key="6">
    <source>
        <dbReference type="ARBA" id="ARBA00022833"/>
    </source>
</evidence>
<evidence type="ECO:0000256" key="5">
    <source>
        <dbReference type="ARBA" id="ARBA00022801"/>
    </source>
</evidence>
<evidence type="ECO:0000256" key="4">
    <source>
        <dbReference type="ARBA" id="ARBA00022723"/>
    </source>
</evidence>
<accession>A0A1G8ZQH3</accession>
<dbReference type="GO" id="GO:0052717">
    <property type="term" value="F:tRNA-specific adenosine-34 deaminase activity"/>
    <property type="evidence" value="ECO:0007669"/>
    <property type="project" value="UniProtKB-UniRule"/>
</dbReference>
<dbReference type="FunFam" id="3.40.140.10:FF:000005">
    <property type="entry name" value="tRNA-specific adenosine deaminase"/>
    <property type="match status" value="1"/>
</dbReference>
<dbReference type="RefSeq" id="WP_091469270.1">
    <property type="nucleotide sequence ID" value="NZ_FNFX01000001.1"/>
</dbReference>
<dbReference type="PROSITE" id="PS51747">
    <property type="entry name" value="CYT_DCMP_DEAMINASES_2"/>
    <property type="match status" value="1"/>
</dbReference>
<dbReference type="EMBL" id="FNFX01000001">
    <property type="protein sequence ID" value="SDK17349.1"/>
    <property type="molecule type" value="Genomic_DNA"/>
</dbReference>
<keyword evidence="6 8" id="KW-0862">Zinc</keyword>
<dbReference type="GO" id="GO:0008270">
    <property type="term" value="F:zinc ion binding"/>
    <property type="evidence" value="ECO:0007669"/>
    <property type="project" value="UniProtKB-UniRule"/>
</dbReference>
<keyword evidence="5 8" id="KW-0378">Hydrolase</keyword>
<dbReference type="PANTHER" id="PTHR11079:SF202">
    <property type="entry name" value="TRNA-SPECIFIC ADENOSINE DEAMINASE"/>
    <property type="match status" value="1"/>
</dbReference>
<dbReference type="Pfam" id="PF14437">
    <property type="entry name" value="MafB19-deam"/>
    <property type="match status" value="1"/>
</dbReference>
<dbReference type="InterPro" id="IPR002125">
    <property type="entry name" value="CMP_dCMP_dom"/>
</dbReference>
<dbReference type="InterPro" id="IPR016192">
    <property type="entry name" value="APOBEC/CMP_deaminase_Zn-bd"/>
</dbReference>
<keyword evidence="11" id="KW-1185">Reference proteome</keyword>
<organism evidence="10 11">
    <name type="scientific">Methylophilus rhizosphaerae</name>
    <dbReference type="NCBI Taxonomy" id="492660"/>
    <lineage>
        <taxon>Bacteria</taxon>
        <taxon>Pseudomonadati</taxon>
        <taxon>Pseudomonadota</taxon>
        <taxon>Betaproteobacteria</taxon>
        <taxon>Nitrosomonadales</taxon>
        <taxon>Methylophilaceae</taxon>
        <taxon>Methylophilus</taxon>
    </lineage>
</organism>
<dbReference type="STRING" id="492660.SAMN05192566_0461"/>
<comment type="catalytic activity">
    <reaction evidence="7 8">
        <text>adenosine(34) in tRNA + H2O + H(+) = inosine(34) in tRNA + NH4(+)</text>
        <dbReference type="Rhea" id="RHEA:43168"/>
        <dbReference type="Rhea" id="RHEA-COMP:10373"/>
        <dbReference type="Rhea" id="RHEA-COMP:10374"/>
        <dbReference type="ChEBI" id="CHEBI:15377"/>
        <dbReference type="ChEBI" id="CHEBI:15378"/>
        <dbReference type="ChEBI" id="CHEBI:28938"/>
        <dbReference type="ChEBI" id="CHEBI:74411"/>
        <dbReference type="ChEBI" id="CHEBI:82852"/>
        <dbReference type="EC" id="3.5.4.33"/>
    </reaction>
</comment>
<evidence type="ECO:0000256" key="2">
    <source>
        <dbReference type="ARBA" id="ARBA00011738"/>
    </source>
</evidence>
<proteinExistence type="inferred from homology"/>
<protein>
    <recommendedName>
        <fullName evidence="8">tRNA-specific adenosine deaminase</fullName>
        <ecNumber evidence="8">3.5.4.33</ecNumber>
    </recommendedName>
</protein>
<feature type="binding site" evidence="8">
    <location>
        <position position="52"/>
    </location>
    <ligand>
        <name>Zn(2+)</name>
        <dbReference type="ChEBI" id="CHEBI:29105"/>
        <note>catalytic</note>
    </ligand>
</feature>
<feature type="active site" description="Proton donor" evidence="8">
    <location>
        <position position="54"/>
    </location>
</feature>
<dbReference type="InterPro" id="IPR058535">
    <property type="entry name" value="MafB19-deam"/>
</dbReference>
<feature type="binding site" evidence="8">
    <location>
        <position position="85"/>
    </location>
    <ligand>
        <name>Zn(2+)</name>
        <dbReference type="ChEBI" id="CHEBI:29105"/>
        <note>catalytic</note>
    </ligand>
</feature>
<evidence type="ECO:0000313" key="10">
    <source>
        <dbReference type="EMBL" id="SDK17349.1"/>
    </source>
</evidence>
<dbReference type="PANTHER" id="PTHR11079">
    <property type="entry name" value="CYTOSINE DEAMINASE FAMILY MEMBER"/>
    <property type="match status" value="1"/>
</dbReference>
<dbReference type="InterPro" id="IPR016193">
    <property type="entry name" value="Cytidine_deaminase-like"/>
</dbReference>
<reference evidence="11" key="1">
    <citation type="submission" date="2016-10" db="EMBL/GenBank/DDBJ databases">
        <authorList>
            <person name="Varghese N."/>
            <person name="Submissions S."/>
        </authorList>
    </citation>
    <scope>NUCLEOTIDE SEQUENCE [LARGE SCALE GENOMIC DNA]</scope>
    <source>
        <strain evidence="11">CBMB127</strain>
    </source>
</reference>
<dbReference type="NCBIfam" id="NF008113">
    <property type="entry name" value="PRK10860.1"/>
    <property type="match status" value="1"/>
</dbReference>
<evidence type="ECO:0000256" key="3">
    <source>
        <dbReference type="ARBA" id="ARBA00022694"/>
    </source>
</evidence>
<comment type="similarity">
    <text evidence="1">Belongs to the cytidine and deoxycytidylate deaminase family. ADAT2 subfamily.</text>
</comment>
<evidence type="ECO:0000313" key="11">
    <source>
        <dbReference type="Proteomes" id="UP000198629"/>
    </source>
</evidence>
<dbReference type="EC" id="3.5.4.33" evidence="8"/>
<evidence type="ECO:0000256" key="8">
    <source>
        <dbReference type="HAMAP-Rule" id="MF_00972"/>
    </source>
</evidence>
<evidence type="ECO:0000256" key="1">
    <source>
        <dbReference type="ARBA" id="ARBA00010669"/>
    </source>
</evidence>
<evidence type="ECO:0000256" key="7">
    <source>
        <dbReference type="ARBA" id="ARBA00048045"/>
    </source>
</evidence>
<dbReference type="InterPro" id="IPR028883">
    <property type="entry name" value="tRNA_aden_deaminase"/>
</dbReference>
<dbReference type="OrthoDB" id="9802676at2"/>
<comment type="function">
    <text evidence="8">Catalyzes the deamination of adenosine to inosine at the wobble position 34 of tRNA(Arg2).</text>
</comment>
<evidence type="ECO:0000259" key="9">
    <source>
        <dbReference type="PROSITE" id="PS51747"/>
    </source>
</evidence>
<dbReference type="Proteomes" id="UP000198629">
    <property type="component" value="Unassembled WGS sequence"/>
</dbReference>
<dbReference type="HAMAP" id="MF_00972">
    <property type="entry name" value="tRNA_aden_deaminase"/>
    <property type="match status" value="1"/>
</dbReference>